<sequence>MTAAQPSPATPSDPAPDDDAVRDDLIRHLRLAREALVWKLDGLGEHDVRRPLVPTGSNLLGLVKHAAGVEAGYLGFVFGRPFPEALPWMEEDAPPNADMRATAEESRADILGLSARVGAHSEATLRALPLDAVGRVPWWPGEAGRVTVQRIAVHLVAELNRHAGHADILRELVDGAAGLRAASGNLPEGDADFWRAEHAETARVARQAAGLPAAD</sequence>
<dbReference type="InterPro" id="IPR007061">
    <property type="entry name" value="MST-like"/>
</dbReference>
<accession>A0A251YAQ3</accession>
<dbReference type="RefSeq" id="WP_086520558.1">
    <property type="nucleotide sequence ID" value="NZ_MDJW01000007.1"/>
</dbReference>
<dbReference type="Gene3D" id="1.20.120.450">
    <property type="entry name" value="dinb family like domain"/>
    <property type="match status" value="1"/>
</dbReference>
<comment type="caution">
    <text evidence="2">The sequence shown here is derived from an EMBL/GenBank/DDBJ whole genome shotgun (WGS) entry which is preliminary data.</text>
</comment>
<dbReference type="EMBL" id="MDJW01000007">
    <property type="protein sequence ID" value="OUE21334.1"/>
    <property type="molecule type" value="Genomic_DNA"/>
</dbReference>
<dbReference type="AlphaFoldDB" id="A0A251YAQ3"/>
<evidence type="ECO:0000313" key="3">
    <source>
        <dbReference type="Proteomes" id="UP000194837"/>
    </source>
</evidence>
<evidence type="ECO:0000256" key="1">
    <source>
        <dbReference type="SAM" id="MobiDB-lite"/>
    </source>
</evidence>
<feature type="region of interest" description="Disordered" evidence="1">
    <location>
        <begin position="1"/>
        <end position="20"/>
    </location>
</feature>
<evidence type="ECO:0000313" key="2">
    <source>
        <dbReference type="EMBL" id="OUE21334.1"/>
    </source>
</evidence>
<proteinExistence type="predicted"/>
<gene>
    <name evidence="2" type="ORF">BFL34_00686</name>
</gene>
<dbReference type="InterPro" id="IPR034660">
    <property type="entry name" value="DinB/YfiT-like"/>
</dbReference>
<dbReference type="Proteomes" id="UP000194837">
    <property type="component" value="Unassembled WGS sequence"/>
</dbReference>
<organism evidence="2 3">
    <name type="scientific">Clavibacter michiganensis</name>
    <dbReference type="NCBI Taxonomy" id="28447"/>
    <lineage>
        <taxon>Bacteria</taxon>
        <taxon>Bacillati</taxon>
        <taxon>Actinomycetota</taxon>
        <taxon>Actinomycetes</taxon>
        <taxon>Micrococcales</taxon>
        <taxon>Microbacteriaceae</taxon>
        <taxon>Clavibacter</taxon>
    </lineage>
</organism>
<protein>
    <submittedName>
        <fullName evidence="2">DinB superfamily protein</fullName>
    </submittedName>
</protein>
<name>A0A251YAQ3_9MICO</name>
<dbReference type="Pfam" id="PF04978">
    <property type="entry name" value="MST"/>
    <property type="match status" value="1"/>
</dbReference>
<reference evidence="2 3" key="1">
    <citation type="submission" date="2016-08" db="EMBL/GenBank/DDBJ databases">
        <title>Genome sequence of Clavibacter michiganensis spp strain CFBP7494.</title>
        <authorList>
            <person name="Thapa S.P."/>
            <person name="Coaker G."/>
            <person name="Jacques M.-A."/>
        </authorList>
    </citation>
    <scope>NUCLEOTIDE SEQUENCE [LARGE SCALE GENOMIC DNA]</scope>
    <source>
        <strain evidence="2">CFBP7494</strain>
    </source>
</reference>
<dbReference type="SUPFAM" id="SSF109854">
    <property type="entry name" value="DinB/YfiT-like putative metalloenzymes"/>
    <property type="match status" value="1"/>
</dbReference>